<accession>A0A915DSC6</accession>
<reference evidence="2" key="1">
    <citation type="submission" date="2022-11" db="UniProtKB">
        <authorList>
            <consortium name="WormBaseParasite"/>
        </authorList>
    </citation>
    <scope>IDENTIFICATION</scope>
</reference>
<protein>
    <submittedName>
        <fullName evidence="2">Uncharacterized protein</fullName>
    </submittedName>
</protein>
<organism evidence="1 2">
    <name type="scientific">Ditylenchus dipsaci</name>
    <dbReference type="NCBI Taxonomy" id="166011"/>
    <lineage>
        <taxon>Eukaryota</taxon>
        <taxon>Metazoa</taxon>
        <taxon>Ecdysozoa</taxon>
        <taxon>Nematoda</taxon>
        <taxon>Chromadorea</taxon>
        <taxon>Rhabditida</taxon>
        <taxon>Tylenchina</taxon>
        <taxon>Tylenchomorpha</taxon>
        <taxon>Sphaerularioidea</taxon>
        <taxon>Anguinidae</taxon>
        <taxon>Anguininae</taxon>
        <taxon>Ditylenchus</taxon>
    </lineage>
</organism>
<dbReference type="Proteomes" id="UP000887574">
    <property type="component" value="Unplaced"/>
</dbReference>
<dbReference type="AlphaFoldDB" id="A0A915DSC6"/>
<evidence type="ECO:0000313" key="2">
    <source>
        <dbReference type="WBParaSite" id="jg22365"/>
    </source>
</evidence>
<name>A0A915DSC6_9BILA</name>
<dbReference type="WBParaSite" id="jg22365">
    <property type="protein sequence ID" value="jg22365"/>
    <property type="gene ID" value="jg22365"/>
</dbReference>
<proteinExistence type="predicted"/>
<keyword evidence="1" id="KW-1185">Reference proteome</keyword>
<evidence type="ECO:0000313" key="1">
    <source>
        <dbReference type="Proteomes" id="UP000887574"/>
    </source>
</evidence>
<sequence>MWQDLQLRVDPSLEARHLLVHQSNMDKEDTGPANRTEYGILLFETGDSVSSILTQDQTTVAARKEAGVGTTSIGELKITSSSPPE</sequence>